<gene>
    <name evidence="2" type="ORF">ILUMI_13606</name>
</gene>
<sequence length="288" mass="33011">MSSTSSKAGVRVDDEARSCQRRRLLLAASSPLDNAVGLDQRRLLFAASPLVALLAPVGKRKSVEVEDIYSGRNLEPPGRHSKNCFVYISVLGFTARFVILGISYKTRYKLSQLENLPREEFYRFIGKLFSDKESIVYEDDESLDELLEYISSNTDHHALIETPEEEADLDDGTEREKKGRKDEQIDLIDDKAIKKSDYDWRFSTEELLYIKWRDNKPVRLVSNLYNPEDVETVSRKHKDGTRQDIASLQTISDYNCHMGYVAKSDMLDSRTKNFMKVLQHGKKAVVSM</sequence>
<protein>
    <recommendedName>
        <fullName evidence="4">PiggyBac transposable element-derived protein domain-containing protein</fullName>
    </recommendedName>
</protein>
<evidence type="ECO:0000256" key="1">
    <source>
        <dbReference type="SAM" id="MobiDB-lite"/>
    </source>
</evidence>
<evidence type="ECO:0000313" key="2">
    <source>
        <dbReference type="EMBL" id="KAF2892565.1"/>
    </source>
</evidence>
<feature type="region of interest" description="Disordered" evidence="1">
    <location>
        <begin position="161"/>
        <end position="181"/>
    </location>
</feature>
<accession>A0A8K0CS25</accession>
<feature type="compositionally biased region" description="Acidic residues" evidence="1">
    <location>
        <begin position="162"/>
        <end position="171"/>
    </location>
</feature>
<feature type="compositionally biased region" description="Basic and acidic residues" evidence="1">
    <location>
        <begin position="172"/>
        <end position="181"/>
    </location>
</feature>
<dbReference type="AlphaFoldDB" id="A0A8K0CS25"/>
<comment type="caution">
    <text evidence="2">The sequence shown here is derived from an EMBL/GenBank/DDBJ whole genome shotgun (WGS) entry which is preliminary data.</text>
</comment>
<organism evidence="2 3">
    <name type="scientific">Ignelater luminosus</name>
    <name type="common">Cucubano</name>
    <name type="synonym">Pyrophorus luminosus</name>
    <dbReference type="NCBI Taxonomy" id="2038154"/>
    <lineage>
        <taxon>Eukaryota</taxon>
        <taxon>Metazoa</taxon>
        <taxon>Ecdysozoa</taxon>
        <taxon>Arthropoda</taxon>
        <taxon>Hexapoda</taxon>
        <taxon>Insecta</taxon>
        <taxon>Pterygota</taxon>
        <taxon>Neoptera</taxon>
        <taxon>Endopterygota</taxon>
        <taxon>Coleoptera</taxon>
        <taxon>Polyphaga</taxon>
        <taxon>Elateriformia</taxon>
        <taxon>Elateroidea</taxon>
        <taxon>Elateridae</taxon>
        <taxon>Agrypninae</taxon>
        <taxon>Pyrophorini</taxon>
        <taxon>Ignelater</taxon>
    </lineage>
</organism>
<evidence type="ECO:0008006" key="4">
    <source>
        <dbReference type="Google" id="ProtNLM"/>
    </source>
</evidence>
<dbReference type="OrthoDB" id="8193855at2759"/>
<reference evidence="2" key="1">
    <citation type="submission" date="2019-08" db="EMBL/GenBank/DDBJ databases">
        <title>The genome of the North American firefly Photinus pyralis.</title>
        <authorList>
            <consortium name="Photinus pyralis genome working group"/>
            <person name="Fallon T.R."/>
            <person name="Sander Lower S.E."/>
            <person name="Weng J.-K."/>
        </authorList>
    </citation>
    <scope>NUCLEOTIDE SEQUENCE</scope>
    <source>
        <strain evidence="2">TRF0915ILg1</strain>
        <tissue evidence="2">Whole body</tissue>
    </source>
</reference>
<dbReference type="Proteomes" id="UP000801492">
    <property type="component" value="Unassembled WGS sequence"/>
</dbReference>
<name>A0A8K0CS25_IGNLU</name>
<proteinExistence type="predicted"/>
<keyword evidence="3" id="KW-1185">Reference proteome</keyword>
<evidence type="ECO:0000313" key="3">
    <source>
        <dbReference type="Proteomes" id="UP000801492"/>
    </source>
</evidence>
<dbReference type="EMBL" id="VTPC01008673">
    <property type="protein sequence ID" value="KAF2892565.1"/>
    <property type="molecule type" value="Genomic_DNA"/>
</dbReference>